<feature type="compositionally biased region" description="Low complexity" evidence="1">
    <location>
        <begin position="23"/>
        <end position="33"/>
    </location>
</feature>
<protein>
    <submittedName>
        <fullName evidence="2">Uncharacterized protein</fullName>
    </submittedName>
</protein>
<comment type="caution">
    <text evidence="2">The sequence shown here is derived from an EMBL/GenBank/DDBJ whole genome shotgun (WGS) entry which is preliminary data.</text>
</comment>
<feature type="compositionally biased region" description="Basic residues" evidence="1">
    <location>
        <begin position="45"/>
        <end position="54"/>
    </location>
</feature>
<reference evidence="2 3" key="1">
    <citation type="submission" date="2024-02" db="EMBL/GenBank/DDBJ databases">
        <title>A draft genome for the cacao thread blight pathogen Marasmius crinis-equi.</title>
        <authorList>
            <person name="Cohen S.P."/>
            <person name="Baruah I.K."/>
            <person name="Amoako-Attah I."/>
            <person name="Bukari Y."/>
            <person name="Meinhardt L.W."/>
            <person name="Bailey B.A."/>
        </authorList>
    </citation>
    <scope>NUCLEOTIDE SEQUENCE [LARGE SCALE GENOMIC DNA]</scope>
    <source>
        <strain evidence="2 3">GH-76</strain>
    </source>
</reference>
<gene>
    <name evidence="2" type="ORF">V5O48_017986</name>
</gene>
<accession>A0ABR3EMF8</accession>
<feature type="region of interest" description="Disordered" evidence="1">
    <location>
        <begin position="1"/>
        <end position="83"/>
    </location>
</feature>
<sequence>MTPPFKRTLPVGESTVLLEETPDTSPETTPSPTIDLPTLTPSQKKNQRRKAKIRQMKEEHREFVEGRAPRSSESDVGAQTGYPSQAEAVRQAAREATQQLVQQRIKDPNRSVHWDPSVAPPAYPTPSLDRIPSTYRTDTCKGPTHCPPLNSPLESSPSPHIHPHMLFPHIFSTFPTYFSSSELPIISTYVSPSFPPSPLLISHSGASPQTSGIFSQVFGASQQPFGAPSDCQHISACLLGAPEYLS</sequence>
<proteinExistence type="predicted"/>
<evidence type="ECO:0000313" key="2">
    <source>
        <dbReference type="EMBL" id="KAL0564071.1"/>
    </source>
</evidence>
<keyword evidence="3" id="KW-1185">Reference proteome</keyword>
<organism evidence="2 3">
    <name type="scientific">Marasmius crinis-equi</name>
    <dbReference type="NCBI Taxonomy" id="585013"/>
    <lineage>
        <taxon>Eukaryota</taxon>
        <taxon>Fungi</taxon>
        <taxon>Dikarya</taxon>
        <taxon>Basidiomycota</taxon>
        <taxon>Agaricomycotina</taxon>
        <taxon>Agaricomycetes</taxon>
        <taxon>Agaricomycetidae</taxon>
        <taxon>Agaricales</taxon>
        <taxon>Marasmiineae</taxon>
        <taxon>Marasmiaceae</taxon>
        <taxon>Marasmius</taxon>
    </lineage>
</organism>
<dbReference type="EMBL" id="JBAHYK010003007">
    <property type="protein sequence ID" value="KAL0564071.1"/>
    <property type="molecule type" value="Genomic_DNA"/>
</dbReference>
<feature type="compositionally biased region" description="Basic and acidic residues" evidence="1">
    <location>
        <begin position="55"/>
        <end position="73"/>
    </location>
</feature>
<evidence type="ECO:0000256" key="1">
    <source>
        <dbReference type="SAM" id="MobiDB-lite"/>
    </source>
</evidence>
<feature type="region of interest" description="Disordered" evidence="1">
    <location>
        <begin position="110"/>
        <end position="131"/>
    </location>
</feature>
<name>A0ABR3EMF8_9AGAR</name>
<evidence type="ECO:0000313" key="3">
    <source>
        <dbReference type="Proteomes" id="UP001465976"/>
    </source>
</evidence>
<dbReference type="Proteomes" id="UP001465976">
    <property type="component" value="Unassembled WGS sequence"/>
</dbReference>